<feature type="region of interest" description="Disordered" evidence="1">
    <location>
        <begin position="96"/>
        <end position="123"/>
    </location>
</feature>
<evidence type="ECO:0000256" key="1">
    <source>
        <dbReference type="SAM" id="MobiDB-lite"/>
    </source>
</evidence>
<feature type="region of interest" description="Disordered" evidence="1">
    <location>
        <begin position="23"/>
        <end position="44"/>
    </location>
</feature>
<reference evidence="2" key="1">
    <citation type="submission" date="2016-11" db="EMBL/GenBank/DDBJ databases">
        <title>The genome sequence of Colletotrichum cuscutae.</title>
        <authorList>
            <person name="Baroncelli R."/>
        </authorList>
    </citation>
    <scope>NUCLEOTIDE SEQUENCE</scope>
    <source>
        <strain evidence="2">IMI 304802</strain>
    </source>
</reference>
<protein>
    <submittedName>
        <fullName evidence="2">Uncharacterized protein</fullName>
    </submittedName>
</protein>
<organism evidence="2 3">
    <name type="scientific">Colletotrichum cuscutae</name>
    <dbReference type="NCBI Taxonomy" id="1209917"/>
    <lineage>
        <taxon>Eukaryota</taxon>
        <taxon>Fungi</taxon>
        <taxon>Dikarya</taxon>
        <taxon>Ascomycota</taxon>
        <taxon>Pezizomycotina</taxon>
        <taxon>Sordariomycetes</taxon>
        <taxon>Hypocreomycetidae</taxon>
        <taxon>Glomerellales</taxon>
        <taxon>Glomerellaceae</taxon>
        <taxon>Colletotrichum</taxon>
        <taxon>Colletotrichum acutatum species complex</taxon>
    </lineage>
</organism>
<gene>
    <name evidence="2" type="ORF">CCUS01_02405</name>
</gene>
<dbReference type="AlphaFoldDB" id="A0AAI9XEV2"/>
<accession>A0AAI9XEV2</accession>
<dbReference type="EMBL" id="MPDP01000315">
    <property type="protein sequence ID" value="KAK1446846.1"/>
    <property type="molecule type" value="Genomic_DNA"/>
</dbReference>
<keyword evidence="3" id="KW-1185">Reference proteome</keyword>
<evidence type="ECO:0000313" key="3">
    <source>
        <dbReference type="Proteomes" id="UP001239213"/>
    </source>
</evidence>
<dbReference type="Proteomes" id="UP001239213">
    <property type="component" value="Unassembled WGS sequence"/>
</dbReference>
<feature type="compositionally biased region" description="Low complexity" evidence="1">
    <location>
        <begin position="32"/>
        <end position="44"/>
    </location>
</feature>
<name>A0AAI9XEV2_9PEZI</name>
<comment type="caution">
    <text evidence="2">The sequence shown here is derived from an EMBL/GenBank/DDBJ whole genome shotgun (WGS) entry which is preliminary data.</text>
</comment>
<evidence type="ECO:0000313" key="2">
    <source>
        <dbReference type="EMBL" id="KAK1446846.1"/>
    </source>
</evidence>
<proteinExistence type="predicted"/>
<sequence length="177" mass="19764">MLLTINRECFFFNLLSDNRHLAQPPSEIAPHPTSKPSPTSTETKTVLHTDRALRETTAGMESLNHPPKSRFYTIQASSRYVGRPVVNARWMPLSFQGPGTSSSSASRSLQLHPPALSRSTIPSSNLWTTQHKTRALEQLAMGIQKSYQSASMTFTLRRQTRIHLLSQLSSETPSFSV</sequence>